<evidence type="ECO:0000313" key="2">
    <source>
        <dbReference type="EMBL" id="KOO69825.1"/>
    </source>
</evidence>
<keyword evidence="1" id="KW-0732">Signal</keyword>
<dbReference type="GO" id="GO:0016301">
    <property type="term" value="F:kinase activity"/>
    <property type="evidence" value="ECO:0007669"/>
    <property type="project" value="UniProtKB-KW"/>
</dbReference>
<dbReference type="NCBIfam" id="NF033709">
    <property type="entry name" value="PorV_fam"/>
    <property type="match status" value="1"/>
</dbReference>
<organism evidence="2 3">
    <name type="scientific">Xylanibacter rarus</name>
    <dbReference type="NCBI Taxonomy" id="1676614"/>
    <lineage>
        <taxon>Bacteria</taxon>
        <taxon>Pseudomonadati</taxon>
        <taxon>Bacteroidota</taxon>
        <taxon>Bacteroidia</taxon>
        <taxon>Bacteroidales</taxon>
        <taxon>Prevotellaceae</taxon>
        <taxon>Xylanibacter</taxon>
    </lineage>
</organism>
<reference evidence="2 3" key="1">
    <citation type="submission" date="2015-06" db="EMBL/GenBank/DDBJ databases">
        <title>Prevotella sp. 109, sp. nov., a novel member of the family Prevotellaceae isolated from human faeces.</title>
        <authorList>
            <person name="Shkoporov A.N."/>
            <person name="Chaplin A.V."/>
            <person name="Kafarskaia L.I."/>
            <person name="Efimov B.A."/>
        </authorList>
    </citation>
    <scope>NUCLEOTIDE SEQUENCE [LARGE SCALE GENOMIC DNA]</scope>
    <source>
        <strain evidence="2 3">109</strain>
    </source>
</reference>
<name>A0A8E1QZP1_9BACT</name>
<dbReference type="AlphaFoldDB" id="A0A8E1QZP1"/>
<dbReference type="EMBL" id="LFQU01000001">
    <property type="protein sequence ID" value="KOO69825.1"/>
    <property type="molecule type" value="Genomic_DNA"/>
</dbReference>
<keyword evidence="3" id="KW-1185">Reference proteome</keyword>
<gene>
    <name evidence="2" type="ORF">ACU52_01395</name>
</gene>
<dbReference type="Proteomes" id="UP000036951">
    <property type="component" value="Unassembled WGS sequence"/>
</dbReference>
<dbReference type="Gene3D" id="2.40.160.60">
    <property type="entry name" value="Outer membrane protein transport protein (OMPP1/FadL/TodX)"/>
    <property type="match status" value="1"/>
</dbReference>
<accession>A0A8E1QZP1</accession>
<comment type="caution">
    <text evidence="2">The sequence shown here is derived from an EMBL/GenBank/DDBJ whole genome shotgun (WGS) entry which is preliminary data.</text>
</comment>
<dbReference type="NCBIfam" id="NF033711">
    <property type="entry name" value="T9SS_PorQ"/>
    <property type="match status" value="1"/>
</dbReference>
<evidence type="ECO:0000256" key="1">
    <source>
        <dbReference type="SAM" id="SignalP"/>
    </source>
</evidence>
<keyword evidence="2" id="KW-0418">Kinase</keyword>
<dbReference type="RefSeq" id="WP_021853892.1">
    <property type="nucleotide sequence ID" value="NZ_DAWBWQ010000125.1"/>
</dbReference>
<evidence type="ECO:0000313" key="3">
    <source>
        <dbReference type="Proteomes" id="UP000036951"/>
    </source>
</evidence>
<dbReference type="OrthoDB" id="9809953at2"/>
<protein>
    <submittedName>
        <fullName evidence="2">Histidine kinase</fullName>
    </submittedName>
</protein>
<feature type="chain" id="PRO_5034871480" evidence="1">
    <location>
        <begin position="20"/>
        <end position="315"/>
    </location>
</feature>
<keyword evidence="2" id="KW-0808">Transferase</keyword>
<proteinExistence type="predicted"/>
<sequence length="315" mass="34302">MKKTVFLFLLTLFAVTAGAQDSQTGYNFLRIPVSAHAAALGGENITIIEDDPSLMFSNPALLASVSDKSINLNFMTYMAGATTASASFNRIIKDKASVAVMAQYMDYGKMKETDENNVIKGEFSAKDIAISGVFSYILTDKLVGGITAKFINSYIGDYSSLAVGIDLGLNYYDPDREWSVSLVAKNLGGQIKAYDEEYEKMPFDLQAGVSKRFASLPFRLSATLVGLTDWDYGLINHLVIGADIILSQQIYLAAGYNFRRADEMTIGSGTDDESSHGAGWSFGAGLQLERFKLQLGYGKYHVSSNSLLVNVSYSL</sequence>
<feature type="signal peptide" evidence="1">
    <location>
        <begin position="1"/>
        <end position="19"/>
    </location>
</feature>